<reference evidence="8 9" key="1">
    <citation type="journal article" date="2010" name="Stand. Genomic Sci.">
        <title>Complete genome sequence of Aminobacterium colombiense type strain (ALA-1).</title>
        <authorList>
            <person name="Chertkov O."/>
            <person name="Sikorski J."/>
            <person name="Brambilla E."/>
            <person name="Lapidus A."/>
            <person name="Copeland A."/>
            <person name="Glavina Del Rio T."/>
            <person name="Nolan M."/>
            <person name="Lucas S."/>
            <person name="Tice H."/>
            <person name="Cheng J.F."/>
            <person name="Han C."/>
            <person name="Detter J.C."/>
            <person name="Bruce D."/>
            <person name="Tapia R."/>
            <person name="Goodwin L."/>
            <person name="Pitluck S."/>
            <person name="Liolios K."/>
            <person name="Ivanova N."/>
            <person name="Mavromatis K."/>
            <person name="Ovchinnikova G."/>
            <person name="Pati A."/>
            <person name="Chen A."/>
            <person name="Palaniappan K."/>
            <person name="Land M."/>
            <person name="Hauser L."/>
            <person name="Chang Y.J."/>
            <person name="Jeffries C.D."/>
            <person name="Spring S."/>
            <person name="Rohde M."/>
            <person name="Goker M."/>
            <person name="Bristow J."/>
            <person name="Eisen J.A."/>
            <person name="Markowitz V."/>
            <person name="Hugenholtz P."/>
            <person name="Kyrpides N.C."/>
            <person name="Klenk H.P."/>
        </authorList>
    </citation>
    <scope>NUCLEOTIDE SEQUENCE [LARGE SCALE GENOMIC DNA]</scope>
    <source>
        <strain evidence="9">DSM 12261 / ALA-1</strain>
    </source>
</reference>
<gene>
    <name evidence="8" type="ordered locus">Amico_0645</name>
</gene>
<comment type="subunit">
    <text evidence="2">Part of the 50S ribosomal subunit.</text>
</comment>
<keyword evidence="4 6" id="KW-0687">Ribonucleoprotein</keyword>
<dbReference type="InterPro" id="IPR018038">
    <property type="entry name" value="Ribosomal_uL30_CS"/>
</dbReference>
<evidence type="ECO:0000313" key="8">
    <source>
        <dbReference type="EMBL" id="ADE56780.1"/>
    </source>
</evidence>
<evidence type="ECO:0000313" key="9">
    <source>
        <dbReference type="Proteomes" id="UP000002366"/>
    </source>
</evidence>
<accession>D5EDZ8</accession>
<dbReference type="PROSITE" id="PS00634">
    <property type="entry name" value="RIBOSOMAL_L30"/>
    <property type="match status" value="1"/>
</dbReference>
<dbReference type="Pfam" id="PF00327">
    <property type="entry name" value="Ribosomal_L30"/>
    <property type="match status" value="1"/>
</dbReference>
<dbReference type="PIRSF" id="PIRSF002211">
    <property type="entry name" value="Ribosomal_L30_bac-type"/>
    <property type="match status" value="1"/>
</dbReference>
<dbReference type="SUPFAM" id="SSF55129">
    <property type="entry name" value="Ribosomal protein L30p/L7e"/>
    <property type="match status" value="1"/>
</dbReference>
<evidence type="ECO:0000256" key="2">
    <source>
        <dbReference type="ARBA" id="ARBA00011838"/>
    </source>
</evidence>
<keyword evidence="3 6" id="KW-0689">Ribosomal protein</keyword>
<keyword evidence="9" id="KW-1185">Reference proteome</keyword>
<dbReference type="HAMAP" id="MF_01371_B">
    <property type="entry name" value="Ribosomal_uL30_B"/>
    <property type="match status" value="1"/>
</dbReference>
<dbReference type="GO" id="GO:0003735">
    <property type="term" value="F:structural constituent of ribosome"/>
    <property type="evidence" value="ECO:0007669"/>
    <property type="project" value="InterPro"/>
</dbReference>
<dbReference type="NCBIfam" id="TIGR01308">
    <property type="entry name" value="rpmD_bact"/>
    <property type="match status" value="1"/>
</dbReference>
<evidence type="ECO:0000256" key="1">
    <source>
        <dbReference type="ARBA" id="ARBA00007594"/>
    </source>
</evidence>
<dbReference type="Proteomes" id="UP000002366">
    <property type="component" value="Chromosome"/>
</dbReference>
<dbReference type="eggNOG" id="COG1841">
    <property type="taxonomic scope" value="Bacteria"/>
</dbReference>
<dbReference type="FunFam" id="3.30.1390.20:FF:000001">
    <property type="entry name" value="50S ribosomal protein L30"/>
    <property type="match status" value="1"/>
</dbReference>
<dbReference type="AlphaFoldDB" id="D5EDZ8"/>
<dbReference type="EMBL" id="CP001997">
    <property type="protein sequence ID" value="ADE56780.1"/>
    <property type="molecule type" value="Genomic_DNA"/>
</dbReference>
<dbReference type="RefSeq" id="WP_013048046.1">
    <property type="nucleotide sequence ID" value="NC_014011.1"/>
</dbReference>
<evidence type="ECO:0000259" key="7">
    <source>
        <dbReference type="Pfam" id="PF00327"/>
    </source>
</evidence>
<dbReference type="Gene3D" id="3.30.1390.20">
    <property type="entry name" value="Ribosomal protein L30, ferredoxin-like fold domain"/>
    <property type="match status" value="1"/>
</dbReference>
<dbReference type="OrthoDB" id="9812790at2"/>
<evidence type="ECO:0000256" key="6">
    <source>
        <dbReference type="RuleBase" id="RU003734"/>
    </source>
</evidence>
<evidence type="ECO:0000256" key="5">
    <source>
        <dbReference type="ARBA" id="ARBA00035492"/>
    </source>
</evidence>
<dbReference type="PANTHER" id="PTHR15892">
    <property type="entry name" value="MITOCHONDRIAL RIBOSOMAL PROTEIN L30"/>
    <property type="match status" value="1"/>
</dbReference>
<dbReference type="CDD" id="cd01658">
    <property type="entry name" value="Ribosomal_L30"/>
    <property type="match status" value="1"/>
</dbReference>
<sequence>MAKLRITWVRSAIGQQARHKKTIKALGLRKLHQTVEYEDVPQIRGMINQVHHLVEWTVVED</sequence>
<dbReference type="PANTHER" id="PTHR15892:SF2">
    <property type="entry name" value="LARGE RIBOSOMAL SUBUNIT PROTEIN UL30M"/>
    <property type="match status" value="1"/>
</dbReference>
<proteinExistence type="inferred from homology"/>
<dbReference type="HOGENOM" id="CLU_131047_2_1_0"/>
<feature type="domain" description="Large ribosomal subunit protein uL30-like ferredoxin-like fold" evidence="7">
    <location>
        <begin position="4"/>
        <end position="54"/>
    </location>
</feature>
<dbReference type="STRING" id="572547.Amico_0645"/>
<protein>
    <recommendedName>
        <fullName evidence="5">50S ribosomal protein L30</fullName>
    </recommendedName>
</protein>
<dbReference type="InterPro" id="IPR005996">
    <property type="entry name" value="Ribosomal_uL30_bac-type"/>
</dbReference>
<dbReference type="GO" id="GO:0006412">
    <property type="term" value="P:translation"/>
    <property type="evidence" value="ECO:0007669"/>
    <property type="project" value="InterPro"/>
</dbReference>
<dbReference type="InterPro" id="IPR016082">
    <property type="entry name" value="Ribosomal_uL30_ferredoxin-like"/>
</dbReference>
<dbReference type="InterPro" id="IPR036919">
    <property type="entry name" value="Ribo_uL30_ferredoxin-like_sf"/>
</dbReference>
<comment type="similarity">
    <text evidence="1 6">Belongs to the universal ribosomal protein uL30 family.</text>
</comment>
<evidence type="ECO:0000256" key="4">
    <source>
        <dbReference type="ARBA" id="ARBA00023274"/>
    </source>
</evidence>
<dbReference type="KEGG" id="aco:Amico_0645"/>
<organism evidence="8 9">
    <name type="scientific">Aminobacterium colombiense (strain DSM 12261 / ALA-1)</name>
    <dbReference type="NCBI Taxonomy" id="572547"/>
    <lineage>
        <taxon>Bacteria</taxon>
        <taxon>Thermotogati</taxon>
        <taxon>Synergistota</taxon>
        <taxon>Synergistia</taxon>
        <taxon>Synergistales</taxon>
        <taxon>Aminobacteriaceae</taxon>
        <taxon>Aminobacterium</taxon>
    </lineage>
</organism>
<evidence type="ECO:0000256" key="3">
    <source>
        <dbReference type="ARBA" id="ARBA00022980"/>
    </source>
</evidence>
<dbReference type="GO" id="GO:0022625">
    <property type="term" value="C:cytosolic large ribosomal subunit"/>
    <property type="evidence" value="ECO:0007669"/>
    <property type="project" value="TreeGrafter"/>
</dbReference>
<name>D5EDZ8_AMICL</name>